<dbReference type="InterPro" id="IPR003711">
    <property type="entry name" value="CarD-like/TRCF_RID"/>
</dbReference>
<dbReference type="SMART" id="SM00982">
    <property type="entry name" value="TRCF"/>
    <property type="match status" value="1"/>
</dbReference>
<evidence type="ECO:0000259" key="15">
    <source>
        <dbReference type="PROSITE" id="PS51194"/>
    </source>
</evidence>
<dbReference type="GO" id="GO:0005737">
    <property type="term" value="C:cytoplasm"/>
    <property type="evidence" value="ECO:0007669"/>
    <property type="project" value="UniProtKB-SubCell"/>
</dbReference>
<reference evidence="16" key="2">
    <citation type="journal article" date="2021" name="PeerJ">
        <title>Extensive microbial diversity within the chicken gut microbiome revealed by metagenomics and culture.</title>
        <authorList>
            <person name="Gilroy R."/>
            <person name="Ravi A."/>
            <person name="Getino M."/>
            <person name="Pursley I."/>
            <person name="Horton D.L."/>
            <person name="Alikhan N.F."/>
            <person name="Baker D."/>
            <person name="Gharbi K."/>
            <person name="Hall N."/>
            <person name="Watson M."/>
            <person name="Adriaenssens E.M."/>
            <person name="Foster-Nyarko E."/>
            <person name="Jarju S."/>
            <person name="Secka A."/>
            <person name="Antonio M."/>
            <person name="Oren A."/>
            <person name="Chaudhuri R.R."/>
            <person name="La Ragione R."/>
            <person name="Hildebrand F."/>
            <person name="Pallen M.J."/>
        </authorList>
    </citation>
    <scope>NUCLEOTIDE SEQUENCE</scope>
    <source>
        <strain evidence="16">ChiBcec15-4380</strain>
    </source>
</reference>
<feature type="domain" description="Helicase ATP-binding" evidence="14">
    <location>
        <begin position="641"/>
        <end position="802"/>
    </location>
</feature>
<dbReference type="InterPro" id="IPR036101">
    <property type="entry name" value="CarD-like/TRCF_RID_sf"/>
</dbReference>
<dbReference type="PROSITE" id="PS51194">
    <property type="entry name" value="HELICASE_CTER"/>
    <property type="match status" value="1"/>
</dbReference>
<dbReference type="EMBL" id="DVHE01000051">
    <property type="protein sequence ID" value="HIR50906.1"/>
    <property type="molecule type" value="Genomic_DNA"/>
</dbReference>
<evidence type="ECO:0000313" key="16">
    <source>
        <dbReference type="EMBL" id="HIR50906.1"/>
    </source>
</evidence>
<dbReference type="InterPro" id="IPR041471">
    <property type="entry name" value="UvrB_inter"/>
</dbReference>
<dbReference type="GO" id="GO:0016787">
    <property type="term" value="F:hydrolase activity"/>
    <property type="evidence" value="ECO:0007669"/>
    <property type="project" value="UniProtKB-KW"/>
</dbReference>
<keyword evidence="3 13" id="KW-0547">Nucleotide-binding</keyword>
<proteinExistence type="inferred from homology"/>
<dbReference type="GO" id="GO:0000716">
    <property type="term" value="P:transcription-coupled nucleotide-excision repair, DNA damage recognition"/>
    <property type="evidence" value="ECO:0007669"/>
    <property type="project" value="UniProtKB-UniRule"/>
</dbReference>
<evidence type="ECO:0000256" key="1">
    <source>
        <dbReference type="ARBA" id="ARBA00004496"/>
    </source>
</evidence>
<dbReference type="Proteomes" id="UP000824239">
    <property type="component" value="Unassembled WGS sequence"/>
</dbReference>
<dbReference type="Gene3D" id="2.40.10.170">
    <property type="match status" value="1"/>
</dbReference>
<gene>
    <name evidence="13 16" type="primary">mfd</name>
    <name evidence="16" type="ORF">IAA53_06435</name>
</gene>
<keyword evidence="4 13" id="KW-0227">DNA damage</keyword>
<evidence type="ECO:0000256" key="2">
    <source>
        <dbReference type="ARBA" id="ARBA00022490"/>
    </source>
</evidence>
<protein>
    <recommendedName>
        <fullName evidence="12 13">Transcription-repair-coupling factor</fullName>
        <shortName evidence="13">TRCF</shortName>
        <ecNumber evidence="13">3.6.4.-</ecNumber>
    </recommendedName>
</protein>
<dbReference type="InterPro" id="IPR005118">
    <property type="entry name" value="TRCF_C"/>
</dbReference>
<keyword evidence="8 13" id="KW-0238">DNA-binding</keyword>
<dbReference type="GO" id="GO:0006355">
    <property type="term" value="P:regulation of DNA-templated transcription"/>
    <property type="evidence" value="ECO:0007669"/>
    <property type="project" value="UniProtKB-UniRule"/>
</dbReference>
<comment type="caution">
    <text evidence="16">The sequence shown here is derived from an EMBL/GenBank/DDBJ whole genome shotgun (WGS) entry which is preliminary data.</text>
</comment>
<dbReference type="NCBIfam" id="TIGR00580">
    <property type="entry name" value="mfd"/>
    <property type="match status" value="1"/>
</dbReference>
<evidence type="ECO:0000256" key="3">
    <source>
        <dbReference type="ARBA" id="ARBA00022741"/>
    </source>
</evidence>
<comment type="subcellular location">
    <subcellularLocation>
        <location evidence="1 13">Cytoplasm</location>
    </subcellularLocation>
</comment>
<reference evidence="16" key="1">
    <citation type="submission" date="2020-10" db="EMBL/GenBank/DDBJ databases">
        <authorList>
            <person name="Gilroy R."/>
        </authorList>
    </citation>
    <scope>NUCLEOTIDE SEQUENCE</scope>
    <source>
        <strain evidence="16">ChiBcec15-4380</strain>
    </source>
</reference>
<dbReference type="CDD" id="cd17991">
    <property type="entry name" value="DEXHc_TRCF"/>
    <property type="match status" value="1"/>
</dbReference>
<evidence type="ECO:0000256" key="12">
    <source>
        <dbReference type="ARBA" id="ARBA00070128"/>
    </source>
</evidence>
<dbReference type="EC" id="3.6.4.-" evidence="13"/>
<evidence type="ECO:0000256" key="6">
    <source>
        <dbReference type="ARBA" id="ARBA00022806"/>
    </source>
</evidence>
<keyword evidence="5 13" id="KW-0378">Hydrolase</keyword>
<dbReference type="AlphaFoldDB" id="A0A9D1DHV8"/>
<organism evidence="16 17">
    <name type="scientific">Candidatus Avoscillospira avicola</name>
    <dbReference type="NCBI Taxonomy" id="2840706"/>
    <lineage>
        <taxon>Bacteria</taxon>
        <taxon>Bacillati</taxon>
        <taxon>Bacillota</taxon>
        <taxon>Clostridia</taxon>
        <taxon>Eubacteriales</taxon>
        <taxon>Oscillospiraceae</taxon>
        <taxon>Oscillospiraceae incertae sedis</taxon>
        <taxon>Candidatus Avoscillospira</taxon>
    </lineage>
</organism>
<sequence>MELLLSALTGLPEYKSLVELLKAGSVAALSGASQLPRSHILSALTQQVGRPALVVCADEPAAQRIQLELAAFLREAPALLPTREFTFCDAAVVSRGWEQQRLTTLWRFLRGEIPVLVASLEALSLRTMPPETLQAAALTLRTGDAHSLDDLARQLTAAGYARSSLVEGVGQFSIRGGILDVYAPTYDAPVRAEFWGDELDTMGFFDPMTQRRTENIAEAVLLPVAETAPLLHPQGADGLIRDLQKILEKQRRRKTPHQALLATLEADLEKLRGGVPFPAADRYLRLIYPTFATAADYLPPEAMVLFCDHGSLSRADKARQENFSLELDSCLQSGDLCGELCDFVADLDQLCRQFQGHPAAYLDSFLASAFPQQLPPQALLSITCKQLPSYGGSLDTAVSDLTHYQKNQYAALVLCGSRRRGEILLELMHERGLTATLAVPAAALPRPGEILLTDGSLPAGLEYPTLRLAILTEGQIAAAPVRKKPARKKATNRQKLNAFTDLSPGDLVVHETHGIGRYVAMEQMKVGGVVKDYVKIAYQGTDVLFVPATQLDLVSKYIGGGEDAPVRLSKLGGDGWKKTKAKAKAAAKDLAAGLIQLYAARKRRPGYAFAADSPWQQEFEEGFPYAETEDQLRCVAEIKKDMESPTPMDRLLCGDVGFGKTEVALRAAMKAMLDGKQVAILVPTTVLAQQHYLTALKRFAGFPVNIDVLSRFRTAAQQKKTLHGLATGTVDLIVGTHKLLQKSVEFKDLGLLIVDEEQRFGVSHKERLKELSQGVDVLTLSATPIPRTLNMALSGIRDMSTIEEPPLDRYPVQTFVLEHDDRLLYEAIGRELARGGQVYYLHNRVESIDQAAARIQARFPEAEVAVAHGKMDEEQLGDVMERMAGGEIQILVCTTIIETGIDIPNVNTLIIEDADRLGLAQLHQIRGRVGRSSRHAYAYLTFRKGKVLSEVAEKRLSAIREFAEFGSGFKIAMRDLEIRGAGDLLGAEQSGHMLSVGYDMYLKLLEEAVLEERGEDQAQPPECTADLAVSANIAKTYVPSGEQRMDLYRRMAAIRSEEDSEELLDEIVDRFGDPPPAVMNLVAIALLRAKASGAGISKIEQKGDQLQITMEQLDFPAVSAVCAEKAYQRRIFFSAGDKPMLTLKLQKNEDPLRAAQGLIGRYAAAHIPPAAQA</sequence>
<keyword evidence="2 13" id="KW-0963">Cytoplasm</keyword>
<dbReference type="InterPro" id="IPR004576">
    <property type="entry name" value="Mfd"/>
</dbReference>
<evidence type="ECO:0000256" key="8">
    <source>
        <dbReference type="ARBA" id="ARBA00023125"/>
    </source>
</evidence>
<dbReference type="Pfam" id="PF02559">
    <property type="entry name" value="CarD_TRCF_RID"/>
    <property type="match status" value="1"/>
</dbReference>
<dbReference type="HAMAP" id="MF_00969">
    <property type="entry name" value="TRCF"/>
    <property type="match status" value="1"/>
</dbReference>
<dbReference type="Pfam" id="PF17757">
    <property type="entry name" value="UvrB_inter"/>
    <property type="match status" value="1"/>
</dbReference>
<dbReference type="FunFam" id="3.40.50.300:FF:000546">
    <property type="entry name" value="Transcription-repair-coupling factor"/>
    <property type="match status" value="1"/>
</dbReference>
<dbReference type="InterPro" id="IPR047112">
    <property type="entry name" value="RecG/Mfd"/>
</dbReference>
<evidence type="ECO:0000256" key="9">
    <source>
        <dbReference type="ARBA" id="ARBA00023204"/>
    </source>
</evidence>
<dbReference type="InterPro" id="IPR011545">
    <property type="entry name" value="DEAD/DEAH_box_helicase_dom"/>
</dbReference>
<dbReference type="SUPFAM" id="SSF141259">
    <property type="entry name" value="CarD-like"/>
    <property type="match status" value="1"/>
</dbReference>
<dbReference type="InterPro" id="IPR001650">
    <property type="entry name" value="Helicase_C-like"/>
</dbReference>
<dbReference type="GO" id="GO:0003678">
    <property type="term" value="F:DNA helicase activity"/>
    <property type="evidence" value="ECO:0007669"/>
    <property type="project" value="TreeGrafter"/>
</dbReference>
<dbReference type="Pfam" id="PF00270">
    <property type="entry name" value="DEAD"/>
    <property type="match status" value="1"/>
</dbReference>
<dbReference type="SUPFAM" id="SSF52540">
    <property type="entry name" value="P-loop containing nucleoside triphosphate hydrolases"/>
    <property type="match status" value="4"/>
</dbReference>
<dbReference type="GO" id="GO:0003684">
    <property type="term" value="F:damaged DNA binding"/>
    <property type="evidence" value="ECO:0007669"/>
    <property type="project" value="InterPro"/>
</dbReference>
<dbReference type="PANTHER" id="PTHR47964:SF1">
    <property type="entry name" value="ATP-DEPENDENT DNA HELICASE HOMOLOG RECG, CHLOROPLASTIC"/>
    <property type="match status" value="1"/>
</dbReference>
<dbReference type="SMART" id="SM00490">
    <property type="entry name" value="HELICc"/>
    <property type="match status" value="1"/>
</dbReference>
<evidence type="ECO:0000256" key="5">
    <source>
        <dbReference type="ARBA" id="ARBA00022801"/>
    </source>
</evidence>
<dbReference type="Gene3D" id="3.40.50.11180">
    <property type="match status" value="1"/>
</dbReference>
<dbReference type="PROSITE" id="PS51192">
    <property type="entry name" value="HELICASE_ATP_BIND_1"/>
    <property type="match status" value="1"/>
</dbReference>
<name>A0A9D1DHV8_9FIRM</name>
<evidence type="ECO:0000313" key="17">
    <source>
        <dbReference type="Proteomes" id="UP000824239"/>
    </source>
</evidence>
<dbReference type="InterPro" id="IPR037235">
    <property type="entry name" value="TRCF-like_C_D7"/>
</dbReference>
<evidence type="ECO:0000259" key="14">
    <source>
        <dbReference type="PROSITE" id="PS51192"/>
    </source>
</evidence>
<dbReference type="SUPFAM" id="SSF143517">
    <property type="entry name" value="TRCF domain-like"/>
    <property type="match status" value="1"/>
</dbReference>
<keyword evidence="6" id="KW-0347">Helicase</keyword>
<evidence type="ECO:0000256" key="10">
    <source>
        <dbReference type="ARBA" id="ARBA00061104"/>
    </source>
</evidence>
<dbReference type="InterPro" id="IPR014001">
    <property type="entry name" value="Helicase_ATP-bd"/>
</dbReference>
<dbReference type="Gene3D" id="3.30.2060.10">
    <property type="entry name" value="Penicillin-binding protein 1b domain"/>
    <property type="match status" value="1"/>
</dbReference>
<evidence type="ECO:0000256" key="11">
    <source>
        <dbReference type="ARBA" id="ARBA00061399"/>
    </source>
</evidence>
<dbReference type="PANTHER" id="PTHR47964">
    <property type="entry name" value="ATP-DEPENDENT DNA HELICASE HOMOLOG RECG, CHLOROPLASTIC"/>
    <property type="match status" value="1"/>
</dbReference>
<evidence type="ECO:0000256" key="4">
    <source>
        <dbReference type="ARBA" id="ARBA00022763"/>
    </source>
</evidence>
<dbReference type="Pfam" id="PF00271">
    <property type="entry name" value="Helicase_C"/>
    <property type="match status" value="1"/>
</dbReference>
<evidence type="ECO:0000256" key="7">
    <source>
        <dbReference type="ARBA" id="ARBA00022840"/>
    </source>
</evidence>
<comment type="similarity">
    <text evidence="11 13">In the C-terminal section; belongs to the helicase family. RecG subfamily.</text>
</comment>
<evidence type="ECO:0000256" key="13">
    <source>
        <dbReference type="HAMAP-Rule" id="MF_00969"/>
    </source>
</evidence>
<dbReference type="Pfam" id="PF03461">
    <property type="entry name" value="TRCF"/>
    <property type="match status" value="1"/>
</dbReference>
<dbReference type="Gene3D" id="3.90.1150.50">
    <property type="entry name" value="Transcription-repair-coupling factor, D7 domain"/>
    <property type="match status" value="1"/>
</dbReference>
<dbReference type="Gene3D" id="3.40.50.300">
    <property type="entry name" value="P-loop containing nucleotide triphosphate hydrolases"/>
    <property type="match status" value="2"/>
</dbReference>
<dbReference type="GO" id="GO:0005524">
    <property type="term" value="F:ATP binding"/>
    <property type="evidence" value="ECO:0007669"/>
    <property type="project" value="UniProtKB-UniRule"/>
</dbReference>
<dbReference type="InterPro" id="IPR027417">
    <property type="entry name" value="P-loop_NTPase"/>
</dbReference>
<accession>A0A9D1DHV8</accession>
<comment type="similarity">
    <text evidence="10 13">In the N-terminal section; belongs to the UvrB family.</text>
</comment>
<dbReference type="SMART" id="SM00487">
    <property type="entry name" value="DEXDc"/>
    <property type="match status" value="1"/>
</dbReference>
<keyword evidence="9 13" id="KW-0234">DNA repair</keyword>
<comment type="function">
    <text evidence="13">Couples transcription and DNA repair by recognizing RNA polymerase (RNAP) stalled at DNA lesions. Mediates ATP-dependent release of RNAP and its truncated transcript from the DNA, and recruitment of nucleotide excision repair machinery to the damaged site.</text>
</comment>
<keyword evidence="7 13" id="KW-0067">ATP-binding</keyword>
<dbReference type="SMART" id="SM01058">
    <property type="entry name" value="CarD_TRCF"/>
    <property type="match status" value="1"/>
</dbReference>
<feature type="domain" description="Helicase C-terminal" evidence="15">
    <location>
        <begin position="811"/>
        <end position="977"/>
    </location>
</feature>